<protein>
    <recommendedName>
        <fullName evidence="1">SnoaL-like domain-containing protein</fullName>
    </recommendedName>
</protein>
<keyword evidence="3" id="KW-1185">Reference proteome</keyword>
<accession>A0A1T3NQX8</accession>
<dbReference type="STRING" id="159449.B4N89_34585"/>
<dbReference type="InterPro" id="IPR037401">
    <property type="entry name" value="SnoaL-like"/>
</dbReference>
<proteinExistence type="predicted"/>
<evidence type="ECO:0000259" key="1">
    <source>
        <dbReference type="Pfam" id="PF12680"/>
    </source>
</evidence>
<dbReference type="EMBL" id="MWQN01000002">
    <property type="protein sequence ID" value="OPC79198.1"/>
    <property type="molecule type" value="Genomic_DNA"/>
</dbReference>
<evidence type="ECO:0000313" key="3">
    <source>
        <dbReference type="Proteomes" id="UP000190037"/>
    </source>
</evidence>
<comment type="caution">
    <text evidence="2">The sequence shown here is derived from an EMBL/GenBank/DDBJ whole genome shotgun (WGS) entry which is preliminary data.</text>
</comment>
<organism evidence="2 3">
    <name type="scientific">Embleya scabrispora</name>
    <dbReference type="NCBI Taxonomy" id="159449"/>
    <lineage>
        <taxon>Bacteria</taxon>
        <taxon>Bacillati</taxon>
        <taxon>Actinomycetota</taxon>
        <taxon>Actinomycetes</taxon>
        <taxon>Kitasatosporales</taxon>
        <taxon>Streptomycetaceae</taxon>
        <taxon>Embleya</taxon>
    </lineage>
</organism>
<dbReference type="SUPFAM" id="SSF54427">
    <property type="entry name" value="NTF2-like"/>
    <property type="match status" value="1"/>
</dbReference>
<evidence type="ECO:0000313" key="2">
    <source>
        <dbReference type="EMBL" id="OPC79198.1"/>
    </source>
</evidence>
<dbReference type="Proteomes" id="UP000190037">
    <property type="component" value="Unassembled WGS sequence"/>
</dbReference>
<feature type="domain" description="SnoaL-like" evidence="1">
    <location>
        <begin position="10"/>
        <end position="113"/>
    </location>
</feature>
<sequence>MTFPAMPPAVLRFFRASQDGDADTWAAAFAEDGVFHDPIGTPPITGRPAIHAFIASVIPNFHPFLGLTPTQAHTVGNHVAVTWYGAAVTSDGKPVNWSGINIYDLDDTTGLIREAKAYFNPAIFQAQLTR</sequence>
<dbReference type="RefSeq" id="WP_078980414.1">
    <property type="nucleotide sequence ID" value="NZ_MWQN01000002.1"/>
</dbReference>
<dbReference type="Gene3D" id="3.10.450.50">
    <property type="match status" value="1"/>
</dbReference>
<gene>
    <name evidence="2" type="ORF">B4N89_34585</name>
</gene>
<name>A0A1T3NQX8_9ACTN</name>
<dbReference type="AlphaFoldDB" id="A0A1T3NQX8"/>
<dbReference type="OrthoDB" id="119146at2"/>
<reference evidence="2 3" key="1">
    <citation type="submission" date="2017-03" db="EMBL/GenBank/DDBJ databases">
        <title>Draft genome sequence of Streptomyces scabrisporus NF3, endophyte isolated from Amphipterygium adstringens.</title>
        <authorList>
            <person name="Vazquez M."/>
            <person name="Ceapa C.D."/>
            <person name="Rodriguez Luna D."/>
            <person name="Sanchez Esquivel S."/>
        </authorList>
    </citation>
    <scope>NUCLEOTIDE SEQUENCE [LARGE SCALE GENOMIC DNA]</scope>
    <source>
        <strain evidence="2 3">NF3</strain>
    </source>
</reference>
<dbReference type="Pfam" id="PF12680">
    <property type="entry name" value="SnoaL_2"/>
    <property type="match status" value="1"/>
</dbReference>
<dbReference type="InterPro" id="IPR032710">
    <property type="entry name" value="NTF2-like_dom_sf"/>
</dbReference>